<proteinExistence type="predicted"/>
<dbReference type="Pfam" id="PF00534">
    <property type="entry name" value="Glycos_transf_1"/>
    <property type="match status" value="1"/>
</dbReference>
<dbReference type="EMBL" id="FMHG01000001">
    <property type="protein sequence ID" value="SCJ80157.1"/>
    <property type="molecule type" value="Genomic_DNA"/>
</dbReference>
<dbReference type="AlphaFoldDB" id="A0A1C6JDP9"/>
<dbReference type="PANTHER" id="PTHR12526:SF630">
    <property type="entry name" value="GLYCOSYLTRANSFERASE"/>
    <property type="match status" value="1"/>
</dbReference>
<protein>
    <submittedName>
        <fullName evidence="2">Glycogen synthase</fullName>
        <ecNumber evidence="2">2.4.1.11</ecNumber>
    </submittedName>
</protein>
<evidence type="ECO:0000313" key="2">
    <source>
        <dbReference type="EMBL" id="SCJ80157.1"/>
    </source>
</evidence>
<dbReference type="PANTHER" id="PTHR12526">
    <property type="entry name" value="GLYCOSYLTRANSFERASE"/>
    <property type="match status" value="1"/>
</dbReference>
<sequence>MEKILFLITTLNGGGAEKILVDTVSSLDPQKYEITVQTVLDRGIYTAEIKKLCTYKRIFPDIKGPALLKKIYFSLILRLFKYTSARWQYKTFIRGKYDVEIAFLEGTPTKILSGSESQAKKYAWVHVDPIAFPNSTKEFKSLEEEKLAYRQFDRVLCVSSQICEGMKKKYQTGDKTSVQLNILDEQKVIEKSQQYQLENKSGCFNMITIGRLSRQKNYMRLLRVCARLKKEDYKFCLTILGTGDQEESLKNFCREERLDDMVEFKGFLENPYPYLKASDLFVCSSIAEGFSTVVSEAIVLGVPVVTTDCAGMRDILGESEFGLIVDNSDDGLYGGIKRMLEDPMCYQHYREKTAERSAFFRKEQRVHELETLILFGESIRK</sequence>
<dbReference type="CDD" id="cd03811">
    <property type="entry name" value="GT4_GT28_WabH-like"/>
    <property type="match status" value="1"/>
</dbReference>
<feature type="domain" description="Glycosyl transferase family 1" evidence="1">
    <location>
        <begin position="204"/>
        <end position="354"/>
    </location>
</feature>
<dbReference type="GO" id="GO:0004373">
    <property type="term" value="F:alpha-1,4-glucan glucosyltransferase (UDP-glucose donor) activity"/>
    <property type="evidence" value="ECO:0007669"/>
    <property type="project" value="UniProtKB-EC"/>
</dbReference>
<keyword evidence="2" id="KW-0808">Transferase</keyword>
<accession>A0A1C6JDP9</accession>
<gene>
    <name evidence="2" type="ORF">SAMEA3545359_02114</name>
</gene>
<dbReference type="InterPro" id="IPR001296">
    <property type="entry name" value="Glyco_trans_1"/>
</dbReference>
<evidence type="ECO:0000259" key="1">
    <source>
        <dbReference type="Pfam" id="PF00534"/>
    </source>
</evidence>
<dbReference type="EC" id="2.4.1.11" evidence="2"/>
<reference evidence="2" key="1">
    <citation type="submission" date="2015-09" db="EMBL/GenBank/DDBJ databases">
        <authorList>
            <consortium name="Pathogen Informatics"/>
        </authorList>
    </citation>
    <scope>NUCLEOTIDE SEQUENCE</scope>
    <source>
        <strain evidence="2">2789STDY5834896</strain>
    </source>
</reference>
<dbReference type="SUPFAM" id="SSF53756">
    <property type="entry name" value="UDP-Glycosyltransferase/glycogen phosphorylase"/>
    <property type="match status" value="1"/>
</dbReference>
<dbReference type="Gene3D" id="3.40.50.2000">
    <property type="entry name" value="Glycogen Phosphorylase B"/>
    <property type="match status" value="2"/>
</dbReference>
<keyword evidence="2" id="KW-0328">Glycosyltransferase</keyword>
<organism evidence="2">
    <name type="scientific">uncultured Anaerotruncus sp</name>
    <dbReference type="NCBI Taxonomy" id="905011"/>
    <lineage>
        <taxon>Bacteria</taxon>
        <taxon>Bacillati</taxon>
        <taxon>Bacillota</taxon>
        <taxon>Clostridia</taxon>
        <taxon>Eubacteriales</taxon>
        <taxon>Oscillospiraceae</taxon>
        <taxon>Anaerotruncus</taxon>
        <taxon>environmental samples</taxon>
    </lineage>
</organism>
<name>A0A1C6JDP9_9FIRM</name>